<dbReference type="PANTHER" id="PTHR10000:SF25">
    <property type="entry name" value="PHOSPHATASE YKRA-RELATED"/>
    <property type="match status" value="1"/>
</dbReference>
<dbReference type="SFLD" id="SFLDS00003">
    <property type="entry name" value="Haloacid_Dehalogenase"/>
    <property type="match status" value="1"/>
</dbReference>
<dbReference type="PANTHER" id="PTHR10000">
    <property type="entry name" value="PHOSPHOSERINE PHOSPHATASE"/>
    <property type="match status" value="1"/>
</dbReference>
<gene>
    <name evidence="1" type="ORF">HMPREF0765_4376</name>
</gene>
<dbReference type="AlphaFoldDB" id="C2G490"/>
<dbReference type="RefSeq" id="WP_003004039.1">
    <property type="nucleotide sequence ID" value="NZ_GG668630.1"/>
</dbReference>
<evidence type="ECO:0000313" key="1">
    <source>
        <dbReference type="EMBL" id="EEI90008.1"/>
    </source>
</evidence>
<dbReference type="GO" id="GO:0005829">
    <property type="term" value="C:cytosol"/>
    <property type="evidence" value="ECO:0007669"/>
    <property type="project" value="TreeGrafter"/>
</dbReference>
<dbReference type="NCBIfam" id="TIGR00099">
    <property type="entry name" value="Cof-subfamily"/>
    <property type="match status" value="1"/>
</dbReference>
<reference evidence="1 2" key="1">
    <citation type="submission" date="2009-01" db="EMBL/GenBank/DDBJ databases">
        <authorList>
            <person name="Qin X."/>
            <person name="Bachman B."/>
            <person name="Battles P."/>
            <person name="Bell A."/>
            <person name="Bess C."/>
            <person name="Bickham C."/>
            <person name="Chaboub L."/>
            <person name="Chen D."/>
            <person name="Coyle M."/>
            <person name="Deiros D.R."/>
            <person name="Dinh H."/>
            <person name="Forbes L."/>
            <person name="Fowler G."/>
            <person name="Francisco L."/>
            <person name="Fu Q."/>
            <person name="Gubbala S."/>
            <person name="Hale W."/>
            <person name="Han Y."/>
            <person name="Hemphill L."/>
            <person name="Highlander S.K."/>
            <person name="Hirani K."/>
            <person name="Hogues M."/>
            <person name="Jackson L."/>
            <person name="Jakkamsetti A."/>
            <person name="Javaid M."/>
            <person name="Jiang H."/>
            <person name="Korchina V."/>
            <person name="Kovar C."/>
            <person name="Lara F."/>
            <person name="Lee S."/>
            <person name="Mata R."/>
            <person name="Mathew T."/>
            <person name="Moen C."/>
            <person name="Morales K."/>
            <person name="Munidasa M."/>
            <person name="Nazareth L."/>
            <person name="Ngo R."/>
            <person name="Nguyen L."/>
            <person name="Okwuonu G."/>
            <person name="Ongeri F."/>
            <person name="Patil S."/>
            <person name="Petrosino J."/>
            <person name="Pham C."/>
            <person name="Pham P."/>
            <person name="Pu L.-L."/>
            <person name="Puazo M."/>
            <person name="Raj R."/>
            <person name="Reid J."/>
            <person name="Rouhana J."/>
            <person name="Saada N."/>
            <person name="Shang Y."/>
            <person name="Simmons D."/>
            <person name="Thornton R."/>
            <person name="Warren J."/>
            <person name="Weissenberger G."/>
            <person name="Zhang J."/>
            <person name="Zhang L."/>
            <person name="Zhou C."/>
            <person name="Zhu D."/>
            <person name="Muzny D."/>
            <person name="Worley K."/>
            <person name="Gibbs R."/>
        </authorList>
    </citation>
    <scope>NUCLEOTIDE SEQUENCE [LARGE SCALE GENOMIC DNA]</scope>
    <source>
        <strain evidence="1 2">ATCC 33300</strain>
    </source>
</reference>
<dbReference type="HOGENOM" id="CLU_044146_7_0_10"/>
<evidence type="ECO:0000313" key="2">
    <source>
        <dbReference type="Proteomes" id="UP000006241"/>
    </source>
</evidence>
<dbReference type="Pfam" id="PF08282">
    <property type="entry name" value="Hydrolase_3"/>
    <property type="match status" value="1"/>
</dbReference>
<dbReference type="PROSITE" id="PS01228">
    <property type="entry name" value="COF_1"/>
    <property type="match status" value="1"/>
</dbReference>
<dbReference type="InterPro" id="IPR036412">
    <property type="entry name" value="HAD-like_sf"/>
</dbReference>
<dbReference type="NCBIfam" id="TIGR01484">
    <property type="entry name" value="HAD-SF-IIB"/>
    <property type="match status" value="1"/>
</dbReference>
<dbReference type="Gene3D" id="3.30.1240.10">
    <property type="match status" value="1"/>
</dbReference>
<dbReference type="Gene3D" id="3.40.50.1000">
    <property type="entry name" value="HAD superfamily/HAD-like"/>
    <property type="match status" value="1"/>
</dbReference>
<dbReference type="InterPro" id="IPR000150">
    <property type="entry name" value="Cof"/>
</dbReference>
<comment type="caution">
    <text evidence="1">The sequence shown here is derived from an EMBL/GenBank/DDBJ whole genome shotgun (WGS) entry which is preliminary data.</text>
</comment>
<dbReference type="EMBL" id="ACHB01000096">
    <property type="protein sequence ID" value="EEI90008.1"/>
    <property type="molecule type" value="Genomic_DNA"/>
</dbReference>
<dbReference type="Proteomes" id="UP000006241">
    <property type="component" value="Unassembled WGS sequence"/>
</dbReference>
<dbReference type="InterPro" id="IPR023214">
    <property type="entry name" value="HAD_sf"/>
</dbReference>
<sequence length="259" mass="29293">MIKAVFFDIDGTLLSFKTHLVPESTEKAIRELQSRGIKVIISTGRSINSLDHIRYLNFDGFITFNGGYCVTKDDEVLFRKPIPQEDIESLLNYAMNNEPVSFSLMSENEISIFHVTPDIQKMYDQLNLPVPMQRNYDNFDKATVLQTNIFIQPEAEEDFMRTIMPNSIASRWTPLFADVNPVGQSKKVGIDVFVQHFGLELHETMSFGDGGNDITMLAHTHIGVAMGNANPEVKAIADYITDDVDNNGIWNALKHYNII</sequence>
<organism evidence="1 2">
    <name type="scientific">Sphingobacterium spiritivorum ATCC 33300</name>
    <dbReference type="NCBI Taxonomy" id="525372"/>
    <lineage>
        <taxon>Bacteria</taxon>
        <taxon>Pseudomonadati</taxon>
        <taxon>Bacteroidota</taxon>
        <taxon>Sphingobacteriia</taxon>
        <taxon>Sphingobacteriales</taxon>
        <taxon>Sphingobacteriaceae</taxon>
        <taxon>Sphingobacterium</taxon>
    </lineage>
</organism>
<dbReference type="InterPro" id="IPR006379">
    <property type="entry name" value="HAD-SF_hydro_IIB"/>
</dbReference>
<dbReference type="SUPFAM" id="SSF56784">
    <property type="entry name" value="HAD-like"/>
    <property type="match status" value="1"/>
</dbReference>
<keyword evidence="1" id="KW-0378">Hydrolase</keyword>
<name>C2G490_SPHSI</name>
<protein>
    <submittedName>
        <fullName evidence="1">Cof-like hydrolase</fullName>
    </submittedName>
</protein>
<dbReference type="SFLD" id="SFLDG01144">
    <property type="entry name" value="C2.B.4:_PGP_Like"/>
    <property type="match status" value="1"/>
</dbReference>
<dbReference type="SFLD" id="SFLDG01140">
    <property type="entry name" value="C2.B:_Phosphomannomutase_and_P"/>
    <property type="match status" value="1"/>
</dbReference>
<dbReference type="GO" id="GO:0016791">
    <property type="term" value="F:phosphatase activity"/>
    <property type="evidence" value="ECO:0007669"/>
    <property type="project" value="UniProtKB-ARBA"/>
</dbReference>
<proteinExistence type="predicted"/>
<dbReference type="GO" id="GO:0000287">
    <property type="term" value="F:magnesium ion binding"/>
    <property type="evidence" value="ECO:0007669"/>
    <property type="project" value="TreeGrafter"/>
</dbReference>
<accession>C2G490</accession>